<evidence type="ECO:0000313" key="1">
    <source>
        <dbReference type="EMBL" id="JAD14701.1"/>
    </source>
</evidence>
<sequence>MFSEIMFYRSSSNTGLIHKRSNWQAC</sequence>
<protein>
    <submittedName>
        <fullName evidence="1">Uncharacterized protein</fullName>
    </submittedName>
</protein>
<accession>A0A0A8XNA6</accession>
<dbReference type="AlphaFoldDB" id="A0A0A8XNA6"/>
<name>A0A0A8XNA6_ARUDO</name>
<reference evidence="1" key="2">
    <citation type="journal article" date="2015" name="Data Brief">
        <title>Shoot transcriptome of the giant reed, Arundo donax.</title>
        <authorList>
            <person name="Barrero R.A."/>
            <person name="Guerrero F.D."/>
            <person name="Moolhuijzen P."/>
            <person name="Goolsby J.A."/>
            <person name="Tidwell J."/>
            <person name="Bellgard S.E."/>
            <person name="Bellgard M.I."/>
        </authorList>
    </citation>
    <scope>NUCLEOTIDE SEQUENCE</scope>
    <source>
        <tissue evidence="1">Shoot tissue taken approximately 20 cm above the soil surface</tissue>
    </source>
</reference>
<organism evidence="1">
    <name type="scientific">Arundo donax</name>
    <name type="common">Giant reed</name>
    <name type="synonym">Donax arundinaceus</name>
    <dbReference type="NCBI Taxonomy" id="35708"/>
    <lineage>
        <taxon>Eukaryota</taxon>
        <taxon>Viridiplantae</taxon>
        <taxon>Streptophyta</taxon>
        <taxon>Embryophyta</taxon>
        <taxon>Tracheophyta</taxon>
        <taxon>Spermatophyta</taxon>
        <taxon>Magnoliopsida</taxon>
        <taxon>Liliopsida</taxon>
        <taxon>Poales</taxon>
        <taxon>Poaceae</taxon>
        <taxon>PACMAD clade</taxon>
        <taxon>Arundinoideae</taxon>
        <taxon>Arundineae</taxon>
        <taxon>Arundo</taxon>
    </lineage>
</organism>
<dbReference type="EMBL" id="GBRH01283194">
    <property type="protein sequence ID" value="JAD14701.1"/>
    <property type="molecule type" value="Transcribed_RNA"/>
</dbReference>
<proteinExistence type="predicted"/>
<reference evidence="1" key="1">
    <citation type="submission" date="2014-09" db="EMBL/GenBank/DDBJ databases">
        <authorList>
            <person name="Magalhaes I.L.F."/>
            <person name="Oliveira U."/>
            <person name="Santos F.R."/>
            <person name="Vidigal T.H.D.A."/>
            <person name="Brescovit A.D."/>
            <person name="Santos A.J."/>
        </authorList>
    </citation>
    <scope>NUCLEOTIDE SEQUENCE</scope>
    <source>
        <tissue evidence="1">Shoot tissue taken approximately 20 cm above the soil surface</tissue>
    </source>
</reference>